<proteinExistence type="predicted"/>
<feature type="region of interest" description="Disordered" evidence="1">
    <location>
        <begin position="1"/>
        <end position="43"/>
    </location>
</feature>
<dbReference type="AlphaFoldDB" id="A0A5C8ZHB4"/>
<dbReference type="PANTHER" id="PTHR43441">
    <property type="entry name" value="RIBOSOMAL-PROTEIN-SERINE ACETYLTRANSFERASE"/>
    <property type="match status" value="1"/>
</dbReference>
<dbReference type="Proteomes" id="UP000321234">
    <property type="component" value="Unassembled WGS sequence"/>
</dbReference>
<dbReference type="InterPro" id="IPR016181">
    <property type="entry name" value="Acyl_CoA_acyltransferase"/>
</dbReference>
<dbReference type="GO" id="GO:0005737">
    <property type="term" value="C:cytoplasm"/>
    <property type="evidence" value="ECO:0007669"/>
    <property type="project" value="TreeGrafter"/>
</dbReference>
<dbReference type="PROSITE" id="PS51186">
    <property type="entry name" value="GNAT"/>
    <property type="match status" value="1"/>
</dbReference>
<dbReference type="GO" id="GO:1990189">
    <property type="term" value="F:protein N-terminal-serine acetyltransferase activity"/>
    <property type="evidence" value="ECO:0007669"/>
    <property type="project" value="TreeGrafter"/>
</dbReference>
<gene>
    <name evidence="3" type="ORF">FMM08_03365</name>
</gene>
<dbReference type="GO" id="GO:0008999">
    <property type="term" value="F:protein-N-terminal-alanine acetyltransferase activity"/>
    <property type="evidence" value="ECO:0007669"/>
    <property type="project" value="TreeGrafter"/>
</dbReference>
<dbReference type="SUPFAM" id="SSF55729">
    <property type="entry name" value="Acyl-CoA N-acyltransferases (Nat)"/>
    <property type="match status" value="1"/>
</dbReference>
<dbReference type="Pfam" id="PF13302">
    <property type="entry name" value="Acetyltransf_3"/>
    <property type="match status" value="1"/>
</dbReference>
<evidence type="ECO:0000259" key="2">
    <source>
        <dbReference type="PROSITE" id="PS51186"/>
    </source>
</evidence>
<evidence type="ECO:0000256" key="1">
    <source>
        <dbReference type="SAM" id="MobiDB-lite"/>
    </source>
</evidence>
<evidence type="ECO:0000313" key="3">
    <source>
        <dbReference type="EMBL" id="TXR57322.1"/>
    </source>
</evidence>
<feature type="domain" description="N-acetyltransferase" evidence="2">
    <location>
        <begin position="118"/>
        <end position="270"/>
    </location>
</feature>
<comment type="caution">
    <text evidence="3">The sequence shown here is derived from an EMBL/GenBank/DDBJ whole genome shotgun (WGS) entry which is preliminary data.</text>
</comment>
<name>A0A5C8ZHB4_9ACTN</name>
<dbReference type="InterPro" id="IPR000182">
    <property type="entry name" value="GNAT_dom"/>
</dbReference>
<evidence type="ECO:0000313" key="4">
    <source>
        <dbReference type="Proteomes" id="UP000321234"/>
    </source>
</evidence>
<dbReference type="CDD" id="cd04301">
    <property type="entry name" value="NAT_SF"/>
    <property type="match status" value="1"/>
</dbReference>
<sequence length="282" mass="30246">MAPRRAPPRSSGSSTSPSTAAAATSSPTTAGPGPTSCCAPTPSCPTWWPTSTRSTRTECCTATGTASTCSQPWPLRADHWKPPGRSRRRPATVVRVEPTAPEHPPLPEPPVLHAGGGVLLRRHRPEDADAIFEQCSDTDMQRWTSVPVPYERHHVQGFLDKVDAGWADGSMASCAVELDGRFAGTVDLRLGEARWAEIGFGLHPAARGRGVMTRAARTLLAWGFDELGLVGVHWRAVVGNHASRSVAEKCGFRVEGEVRGLLVARGHRDDGWIGSLLASELR</sequence>
<accession>A0A5C8ZHB4</accession>
<keyword evidence="3" id="KW-0808">Transferase</keyword>
<keyword evidence="4" id="KW-1185">Reference proteome</keyword>
<reference evidence="3 4" key="1">
    <citation type="submission" date="2019-07" db="EMBL/GenBank/DDBJ databases">
        <title>Quadrisphaera sp. strain DD2A genome sequencing and assembly.</title>
        <authorList>
            <person name="Kim I."/>
        </authorList>
    </citation>
    <scope>NUCLEOTIDE SEQUENCE [LARGE SCALE GENOMIC DNA]</scope>
    <source>
        <strain evidence="3 4">DD2A</strain>
    </source>
</reference>
<dbReference type="Gene3D" id="3.40.630.30">
    <property type="match status" value="1"/>
</dbReference>
<protein>
    <submittedName>
        <fullName evidence="3">GNAT family N-acetyltransferase</fullName>
    </submittedName>
</protein>
<dbReference type="InterPro" id="IPR051908">
    <property type="entry name" value="Ribosomal_N-acetyltransferase"/>
</dbReference>
<dbReference type="OrthoDB" id="9795188at2"/>
<dbReference type="EMBL" id="VKAC01000002">
    <property type="protein sequence ID" value="TXR57322.1"/>
    <property type="molecule type" value="Genomic_DNA"/>
</dbReference>
<organism evidence="3 4">
    <name type="scientific">Quadrisphaera setariae</name>
    <dbReference type="NCBI Taxonomy" id="2593304"/>
    <lineage>
        <taxon>Bacteria</taxon>
        <taxon>Bacillati</taxon>
        <taxon>Actinomycetota</taxon>
        <taxon>Actinomycetes</taxon>
        <taxon>Kineosporiales</taxon>
        <taxon>Kineosporiaceae</taxon>
        <taxon>Quadrisphaera</taxon>
    </lineage>
</organism>
<dbReference type="PANTHER" id="PTHR43441:SF10">
    <property type="entry name" value="ACETYLTRANSFERASE"/>
    <property type="match status" value="1"/>
</dbReference>